<accession>B4GSY9</accession>
<feature type="chain" id="PRO_5002807439" evidence="1">
    <location>
        <begin position="21"/>
        <end position="180"/>
    </location>
</feature>
<proteinExistence type="predicted"/>
<evidence type="ECO:0000259" key="2">
    <source>
        <dbReference type="PROSITE" id="PS50041"/>
    </source>
</evidence>
<feature type="domain" description="C-type lectin" evidence="2">
    <location>
        <begin position="33"/>
        <end position="158"/>
    </location>
</feature>
<organism evidence="4">
    <name type="scientific">Drosophila persimilis</name>
    <name type="common">Fruit fly</name>
    <dbReference type="NCBI Taxonomy" id="7234"/>
    <lineage>
        <taxon>Eukaryota</taxon>
        <taxon>Metazoa</taxon>
        <taxon>Ecdysozoa</taxon>
        <taxon>Arthropoda</taxon>
        <taxon>Hexapoda</taxon>
        <taxon>Insecta</taxon>
        <taxon>Pterygota</taxon>
        <taxon>Neoptera</taxon>
        <taxon>Endopterygota</taxon>
        <taxon>Diptera</taxon>
        <taxon>Brachycera</taxon>
        <taxon>Muscomorpha</taxon>
        <taxon>Ephydroidea</taxon>
        <taxon>Drosophilidae</taxon>
        <taxon>Drosophila</taxon>
        <taxon>Sophophora</taxon>
    </lineage>
</organism>
<evidence type="ECO:0000256" key="1">
    <source>
        <dbReference type="SAM" id="SignalP"/>
    </source>
</evidence>
<dbReference type="OMA" id="KENWFNA"/>
<feature type="signal peptide" evidence="1">
    <location>
        <begin position="1"/>
        <end position="20"/>
    </location>
</feature>
<dbReference type="InterPro" id="IPR050111">
    <property type="entry name" value="C-type_lectin/snaclec_domain"/>
</dbReference>
<keyword evidence="1" id="KW-0732">Signal</keyword>
<dbReference type="PROSITE" id="PS50041">
    <property type="entry name" value="C_TYPE_LECTIN_2"/>
    <property type="match status" value="1"/>
</dbReference>
<dbReference type="KEGG" id="dpe:6596647"/>
<dbReference type="InterPro" id="IPR016186">
    <property type="entry name" value="C-type_lectin-like/link_sf"/>
</dbReference>
<gene>
    <name evidence="3" type="primary">Dper\GL26627</name>
    <name evidence="3" type="ORF">Dper_GL26627</name>
</gene>
<evidence type="ECO:0000313" key="4">
    <source>
        <dbReference type="Proteomes" id="UP000008744"/>
    </source>
</evidence>
<name>B4GSY9_DROPE</name>
<dbReference type="Pfam" id="PF00059">
    <property type="entry name" value="Lectin_C"/>
    <property type="match status" value="1"/>
</dbReference>
<dbReference type="SMART" id="SM00034">
    <property type="entry name" value="CLECT"/>
    <property type="match status" value="1"/>
</dbReference>
<dbReference type="AlphaFoldDB" id="B4GSY9"/>
<evidence type="ECO:0000313" key="3">
    <source>
        <dbReference type="EMBL" id="EDW25498.1"/>
    </source>
</evidence>
<dbReference type="Proteomes" id="UP000008744">
    <property type="component" value="Unassembled WGS sequence"/>
</dbReference>
<dbReference type="OrthoDB" id="7357196at2759"/>
<dbReference type="EMBL" id="CH479189">
    <property type="protein sequence ID" value="EDW25498.1"/>
    <property type="molecule type" value="Genomic_DNA"/>
</dbReference>
<dbReference type="InterPro" id="IPR016187">
    <property type="entry name" value="CTDL_fold"/>
</dbReference>
<dbReference type="CDD" id="cd00037">
    <property type="entry name" value="CLECT"/>
    <property type="match status" value="1"/>
</dbReference>
<dbReference type="PANTHER" id="PTHR22803">
    <property type="entry name" value="MANNOSE, PHOSPHOLIPASE, LECTIN RECEPTOR RELATED"/>
    <property type="match status" value="1"/>
</dbReference>
<dbReference type="eggNOG" id="ENOG502QUX8">
    <property type="taxonomic scope" value="Eukaryota"/>
</dbReference>
<dbReference type="HOGENOM" id="CLU_049894_10_0_1"/>
<keyword evidence="4" id="KW-1185">Reference proteome</keyword>
<reference evidence="3 4" key="1">
    <citation type="journal article" date="2007" name="Nature">
        <title>Evolution of genes and genomes on the Drosophila phylogeny.</title>
        <authorList>
            <consortium name="Drosophila 12 Genomes Consortium"/>
            <person name="Clark A.G."/>
            <person name="Eisen M.B."/>
            <person name="Smith D.R."/>
            <person name="Bergman C.M."/>
            <person name="Oliver B."/>
            <person name="Markow T.A."/>
            <person name="Kaufman T.C."/>
            <person name="Kellis M."/>
            <person name="Gelbart W."/>
            <person name="Iyer V.N."/>
            <person name="Pollard D.A."/>
            <person name="Sackton T.B."/>
            <person name="Larracuente A.M."/>
            <person name="Singh N.D."/>
            <person name="Abad J.P."/>
            <person name="Abt D.N."/>
            <person name="Adryan B."/>
            <person name="Aguade M."/>
            <person name="Akashi H."/>
            <person name="Anderson W.W."/>
            <person name="Aquadro C.F."/>
            <person name="Ardell D.H."/>
            <person name="Arguello R."/>
            <person name="Artieri C.G."/>
            <person name="Barbash D.A."/>
            <person name="Barker D."/>
            <person name="Barsanti P."/>
            <person name="Batterham P."/>
            <person name="Batzoglou S."/>
            <person name="Begun D."/>
            <person name="Bhutkar A."/>
            <person name="Blanco E."/>
            <person name="Bosak S.A."/>
            <person name="Bradley R.K."/>
            <person name="Brand A.D."/>
            <person name="Brent M.R."/>
            <person name="Brooks A.N."/>
            <person name="Brown R.H."/>
            <person name="Butlin R.K."/>
            <person name="Caggese C."/>
            <person name="Calvi B.R."/>
            <person name="Bernardo de Carvalho A."/>
            <person name="Caspi A."/>
            <person name="Castrezana S."/>
            <person name="Celniker S.E."/>
            <person name="Chang J.L."/>
            <person name="Chapple C."/>
            <person name="Chatterji S."/>
            <person name="Chinwalla A."/>
            <person name="Civetta A."/>
            <person name="Clifton S.W."/>
            <person name="Comeron J.M."/>
            <person name="Costello J.C."/>
            <person name="Coyne J.A."/>
            <person name="Daub J."/>
            <person name="David R.G."/>
            <person name="Delcher A.L."/>
            <person name="Delehaunty K."/>
            <person name="Do C.B."/>
            <person name="Ebling H."/>
            <person name="Edwards K."/>
            <person name="Eickbush T."/>
            <person name="Evans J.D."/>
            <person name="Filipski A."/>
            <person name="Findeiss S."/>
            <person name="Freyhult E."/>
            <person name="Fulton L."/>
            <person name="Fulton R."/>
            <person name="Garcia A.C."/>
            <person name="Gardiner A."/>
            <person name="Garfield D.A."/>
            <person name="Garvin B.E."/>
            <person name="Gibson G."/>
            <person name="Gilbert D."/>
            <person name="Gnerre S."/>
            <person name="Godfrey J."/>
            <person name="Good R."/>
            <person name="Gotea V."/>
            <person name="Gravely B."/>
            <person name="Greenberg A.J."/>
            <person name="Griffiths-Jones S."/>
            <person name="Gross S."/>
            <person name="Guigo R."/>
            <person name="Gustafson E.A."/>
            <person name="Haerty W."/>
            <person name="Hahn M.W."/>
            <person name="Halligan D.L."/>
            <person name="Halpern A.L."/>
            <person name="Halter G.M."/>
            <person name="Han M.V."/>
            <person name="Heger A."/>
            <person name="Hillier L."/>
            <person name="Hinrichs A.S."/>
            <person name="Holmes I."/>
            <person name="Hoskins R.A."/>
            <person name="Hubisz M.J."/>
            <person name="Hultmark D."/>
            <person name="Huntley M.A."/>
            <person name="Jaffe D.B."/>
            <person name="Jagadeeshan S."/>
            <person name="Jeck W.R."/>
            <person name="Johnson J."/>
            <person name="Jones C.D."/>
            <person name="Jordan W.C."/>
            <person name="Karpen G.H."/>
            <person name="Kataoka E."/>
            <person name="Keightley P.D."/>
            <person name="Kheradpour P."/>
            <person name="Kirkness E.F."/>
            <person name="Koerich L.B."/>
            <person name="Kristiansen K."/>
            <person name="Kudrna D."/>
            <person name="Kulathinal R.J."/>
            <person name="Kumar S."/>
            <person name="Kwok R."/>
            <person name="Lander E."/>
            <person name="Langley C.H."/>
            <person name="Lapoint R."/>
            <person name="Lazzaro B.P."/>
            <person name="Lee S.J."/>
            <person name="Levesque L."/>
            <person name="Li R."/>
            <person name="Lin C.F."/>
            <person name="Lin M.F."/>
            <person name="Lindblad-Toh K."/>
            <person name="Llopart A."/>
            <person name="Long M."/>
            <person name="Low L."/>
            <person name="Lozovsky E."/>
            <person name="Lu J."/>
            <person name="Luo M."/>
            <person name="Machado C.A."/>
            <person name="Makalowski W."/>
            <person name="Marzo M."/>
            <person name="Matsuda M."/>
            <person name="Matzkin L."/>
            <person name="McAllister B."/>
            <person name="McBride C.S."/>
            <person name="McKernan B."/>
            <person name="McKernan K."/>
            <person name="Mendez-Lago M."/>
            <person name="Minx P."/>
            <person name="Mollenhauer M.U."/>
            <person name="Montooth K."/>
            <person name="Mount S.M."/>
            <person name="Mu X."/>
            <person name="Myers E."/>
            <person name="Negre B."/>
            <person name="Newfeld S."/>
            <person name="Nielsen R."/>
            <person name="Noor M.A."/>
            <person name="O'Grady P."/>
            <person name="Pachter L."/>
            <person name="Papaceit M."/>
            <person name="Parisi M.J."/>
            <person name="Parisi M."/>
            <person name="Parts L."/>
            <person name="Pedersen J.S."/>
            <person name="Pesole G."/>
            <person name="Phillippy A.M."/>
            <person name="Ponting C.P."/>
            <person name="Pop M."/>
            <person name="Porcelli D."/>
            <person name="Powell J.R."/>
            <person name="Prohaska S."/>
            <person name="Pruitt K."/>
            <person name="Puig M."/>
            <person name="Quesneville H."/>
            <person name="Ram K.R."/>
            <person name="Rand D."/>
            <person name="Rasmussen M.D."/>
            <person name="Reed L.K."/>
            <person name="Reenan R."/>
            <person name="Reily A."/>
            <person name="Remington K.A."/>
            <person name="Rieger T.T."/>
            <person name="Ritchie M.G."/>
            <person name="Robin C."/>
            <person name="Rogers Y.H."/>
            <person name="Rohde C."/>
            <person name="Rozas J."/>
            <person name="Rubenfield M.J."/>
            <person name="Ruiz A."/>
            <person name="Russo S."/>
            <person name="Salzberg S.L."/>
            <person name="Sanchez-Gracia A."/>
            <person name="Saranga D.J."/>
            <person name="Sato H."/>
            <person name="Schaeffer S.W."/>
            <person name="Schatz M.C."/>
            <person name="Schlenke T."/>
            <person name="Schwartz R."/>
            <person name="Segarra C."/>
            <person name="Singh R.S."/>
            <person name="Sirot L."/>
            <person name="Sirota M."/>
            <person name="Sisneros N.B."/>
            <person name="Smith C.D."/>
            <person name="Smith T.F."/>
            <person name="Spieth J."/>
            <person name="Stage D.E."/>
            <person name="Stark A."/>
            <person name="Stephan W."/>
            <person name="Strausberg R.L."/>
            <person name="Strempel S."/>
            <person name="Sturgill D."/>
            <person name="Sutton G."/>
            <person name="Sutton G.G."/>
            <person name="Tao W."/>
            <person name="Teichmann S."/>
            <person name="Tobari Y.N."/>
            <person name="Tomimura Y."/>
            <person name="Tsolas J.M."/>
            <person name="Valente V.L."/>
            <person name="Venter E."/>
            <person name="Venter J.C."/>
            <person name="Vicario S."/>
            <person name="Vieira F.G."/>
            <person name="Vilella A.J."/>
            <person name="Villasante A."/>
            <person name="Walenz B."/>
            <person name="Wang J."/>
            <person name="Wasserman M."/>
            <person name="Watts T."/>
            <person name="Wilson D."/>
            <person name="Wilson R.K."/>
            <person name="Wing R.A."/>
            <person name="Wolfner M.F."/>
            <person name="Wong A."/>
            <person name="Wong G.K."/>
            <person name="Wu C.I."/>
            <person name="Wu G."/>
            <person name="Yamamoto D."/>
            <person name="Yang H.P."/>
            <person name="Yang S.P."/>
            <person name="Yorke J.A."/>
            <person name="Yoshida K."/>
            <person name="Zdobnov E."/>
            <person name="Zhang P."/>
            <person name="Zhang Y."/>
            <person name="Zimin A.V."/>
            <person name="Baldwin J."/>
            <person name="Abdouelleil A."/>
            <person name="Abdulkadir J."/>
            <person name="Abebe A."/>
            <person name="Abera B."/>
            <person name="Abreu J."/>
            <person name="Acer S.C."/>
            <person name="Aftuck L."/>
            <person name="Alexander A."/>
            <person name="An P."/>
            <person name="Anderson E."/>
            <person name="Anderson S."/>
            <person name="Arachi H."/>
            <person name="Azer M."/>
            <person name="Bachantsang P."/>
            <person name="Barry A."/>
            <person name="Bayul T."/>
            <person name="Berlin A."/>
            <person name="Bessette D."/>
            <person name="Bloom T."/>
            <person name="Blye J."/>
            <person name="Boguslavskiy L."/>
            <person name="Bonnet C."/>
            <person name="Boukhgalter B."/>
            <person name="Bourzgui I."/>
            <person name="Brown A."/>
            <person name="Cahill P."/>
            <person name="Channer S."/>
            <person name="Cheshatsang Y."/>
            <person name="Chuda L."/>
            <person name="Citroen M."/>
            <person name="Collymore A."/>
            <person name="Cooke P."/>
            <person name="Costello M."/>
            <person name="D'Aco K."/>
            <person name="Daza R."/>
            <person name="De Haan G."/>
            <person name="DeGray S."/>
            <person name="DeMaso C."/>
            <person name="Dhargay N."/>
            <person name="Dooley K."/>
            <person name="Dooley E."/>
            <person name="Doricent M."/>
            <person name="Dorje P."/>
            <person name="Dorjee K."/>
            <person name="Dupes A."/>
            <person name="Elong R."/>
            <person name="Falk J."/>
            <person name="Farina A."/>
            <person name="Faro S."/>
            <person name="Ferguson D."/>
            <person name="Fisher S."/>
            <person name="Foley C.D."/>
            <person name="Franke A."/>
            <person name="Friedrich D."/>
            <person name="Gadbois L."/>
            <person name="Gearin G."/>
            <person name="Gearin C.R."/>
            <person name="Giannoukos G."/>
            <person name="Goode T."/>
            <person name="Graham J."/>
            <person name="Grandbois E."/>
            <person name="Grewal S."/>
            <person name="Gyaltsen K."/>
            <person name="Hafez N."/>
            <person name="Hagos B."/>
            <person name="Hall J."/>
            <person name="Henson C."/>
            <person name="Hollinger A."/>
            <person name="Honan T."/>
            <person name="Huard M.D."/>
            <person name="Hughes L."/>
            <person name="Hurhula B."/>
            <person name="Husby M.E."/>
            <person name="Kamat A."/>
            <person name="Kanga B."/>
            <person name="Kashin S."/>
            <person name="Khazanovich D."/>
            <person name="Kisner P."/>
            <person name="Lance K."/>
            <person name="Lara M."/>
            <person name="Lee W."/>
            <person name="Lennon N."/>
            <person name="Letendre F."/>
            <person name="LeVine R."/>
            <person name="Lipovsky A."/>
            <person name="Liu X."/>
            <person name="Liu J."/>
            <person name="Liu S."/>
            <person name="Lokyitsang T."/>
            <person name="Lokyitsang Y."/>
            <person name="Lubonja R."/>
            <person name="Lui A."/>
            <person name="MacDonald P."/>
            <person name="Magnisalis V."/>
            <person name="Maru K."/>
            <person name="Matthews C."/>
            <person name="McCusker W."/>
            <person name="McDonough S."/>
            <person name="Mehta T."/>
            <person name="Meldrim J."/>
            <person name="Meneus L."/>
            <person name="Mihai O."/>
            <person name="Mihalev A."/>
            <person name="Mihova T."/>
            <person name="Mittelman R."/>
            <person name="Mlenga V."/>
            <person name="Montmayeur A."/>
            <person name="Mulrain L."/>
            <person name="Navidi A."/>
            <person name="Naylor J."/>
            <person name="Negash T."/>
            <person name="Nguyen T."/>
            <person name="Nguyen N."/>
            <person name="Nicol R."/>
            <person name="Norbu C."/>
            <person name="Norbu N."/>
            <person name="Novod N."/>
            <person name="O'Neill B."/>
            <person name="Osman S."/>
            <person name="Markiewicz E."/>
            <person name="Oyono O.L."/>
            <person name="Patti C."/>
            <person name="Phunkhang P."/>
            <person name="Pierre F."/>
            <person name="Priest M."/>
            <person name="Raghuraman S."/>
            <person name="Rege F."/>
            <person name="Reyes R."/>
            <person name="Rise C."/>
            <person name="Rogov P."/>
            <person name="Ross K."/>
            <person name="Ryan E."/>
            <person name="Settipalli S."/>
            <person name="Shea T."/>
            <person name="Sherpa N."/>
            <person name="Shi L."/>
            <person name="Shih D."/>
            <person name="Sparrow T."/>
            <person name="Spaulding J."/>
            <person name="Stalker J."/>
            <person name="Stange-Thomann N."/>
            <person name="Stavropoulos S."/>
            <person name="Stone C."/>
            <person name="Strader C."/>
            <person name="Tesfaye S."/>
            <person name="Thomson T."/>
            <person name="Thoulutsang Y."/>
            <person name="Thoulutsang D."/>
            <person name="Topham K."/>
            <person name="Topping I."/>
            <person name="Tsamla T."/>
            <person name="Vassiliev H."/>
            <person name="Vo A."/>
            <person name="Wangchuk T."/>
            <person name="Wangdi T."/>
            <person name="Weiand M."/>
            <person name="Wilkinson J."/>
            <person name="Wilson A."/>
            <person name="Yadav S."/>
            <person name="Young G."/>
            <person name="Yu Q."/>
            <person name="Zembek L."/>
            <person name="Zhong D."/>
            <person name="Zimmer A."/>
            <person name="Zwirko Z."/>
            <person name="Jaffe D.B."/>
            <person name="Alvarez P."/>
            <person name="Brockman W."/>
            <person name="Butler J."/>
            <person name="Chin C."/>
            <person name="Gnerre S."/>
            <person name="Grabherr M."/>
            <person name="Kleber M."/>
            <person name="Mauceli E."/>
            <person name="MacCallum I."/>
        </authorList>
    </citation>
    <scope>NUCLEOTIDE SEQUENCE [LARGE SCALE GENOMIC DNA]</scope>
    <source>
        <strain evidence="4">MSH-3 / Tucson 14011-0111.49</strain>
    </source>
</reference>
<sequence length="180" mass="20377">MAHLLKTFLWLFGLFTAALSQVKIGCPHGFTLIEEKCYYVSLEKENWFNAHRRCFTLNSTLVVFDDEKDMKVVTASLKVLGLPFSNGWTDSIWTGITSLGTNGHFVLSHDGGPLAYAQWAPNQPNNATAHECVAYANNNGFGYHNTQCDFHQFPFVCQAKKIESESYLCLRKNQFVEIEL</sequence>
<dbReference type="InterPro" id="IPR001304">
    <property type="entry name" value="C-type_lectin-like"/>
</dbReference>
<dbReference type="STRING" id="7234.B4GSY9"/>
<dbReference type="Gene3D" id="3.10.100.10">
    <property type="entry name" value="Mannose-Binding Protein A, subunit A"/>
    <property type="match status" value="1"/>
</dbReference>
<protein>
    <submittedName>
        <fullName evidence="3">GL26627</fullName>
    </submittedName>
</protein>
<dbReference type="SUPFAM" id="SSF56436">
    <property type="entry name" value="C-type lectin-like"/>
    <property type="match status" value="1"/>
</dbReference>
<dbReference type="PhylomeDB" id="B4GSY9"/>